<dbReference type="PANTHER" id="PTHR47870">
    <property type="entry name" value="CYTOCHROME C-TYPE BIOGENESIS PROTEIN CCMH"/>
    <property type="match status" value="1"/>
</dbReference>
<dbReference type="RefSeq" id="WP_302108552.1">
    <property type="nucleotide sequence ID" value="NZ_JAUKTR010000001.1"/>
</dbReference>
<feature type="transmembrane region" description="Helical" evidence="2">
    <location>
        <begin position="38"/>
        <end position="56"/>
    </location>
</feature>
<reference evidence="4" key="1">
    <citation type="submission" date="2023-07" db="EMBL/GenBank/DDBJ databases">
        <title>Brevundimonas soil sp. nov., isolated from the soil of chemical plant.</title>
        <authorList>
            <person name="Wu N."/>
        </authorList>
    </citation>
    <scope>NUCLEOTIDE SEQUENCE</scope>
    <source>
        <strain evidence="4">XZ-24</strain>
    </source>
</reference>
<keyword evidence="3" id="KW-0732">Signal</keyword>
<keyword evidence="5" id="KW-1185">Reference proteome</keyword>
<feature type="chain" id="PRO_5045251577" evidence="3">
    <location>
        <begin position="31"/>
        <end position="189"/>
    </location>
</feature>
<evidence type="ECO:0000313" key="5">
    <source>
        <dbReference type="Proteomes" id="UP001169063"/>
    </source>
</evidence>
<feature type="signal peptide" evidence="3">
    <location>
        <begin position="1"/>
        <end position="30"/>
    </location>
</feature>
<protein>
    <submittedName>
        <fullName evidence="4">Tetratricopeptide repeat protein</fullName>
    </submittedName>
</protein>
<gene>
    <name evidence="4" type="ORF">Q0812_01640</name>
</gene>
<name>A0ABT8SHT8_9CAUL</name>
<accession>A0ABT8SHT8</accession>
<dbReference type="InterPro" id="IPR011990">
    <property type="entry name" value="TPR-like_helical_dom_sf"/>
</dbReference>
<dbReference type="SUPFAM" id="SSF48452">
    <property type="entry name" value="TPR-like"/>
    <property type="match status" value="1"/>
</dbReference>
<evidence type="ECO:0000256" key="2">
    <source>
        <dbReference type="SAM" id="Phobius"/>
    </source>
</evidence>
<evidence type="ECO:0000256" key="1">
    <source>
        <dbReference type="ARBA" id="ARBA00022748"/>
    </source>
</evidence>
<dbReference type="Gene3D" id="1.25.40.10">
    <property type="entry name" value="Tetratricopeptide repeat domain"/>
    <property type="match status" value="1"/>
</dbReference>
<dbReference type="PANTHER" id="PTHR47870:SF1">
    <property type="entry name" value="CYTOCHROME C-TYPE BIOGENESIS PROTEIN CCMH"/>
    <property type="match status" value="1"/>
</dbReference>
<evidence type="ECO:0000313" key="4">
    <source>
        <dbReference type="EMBL" id="MDO1558131.1"/>
    </source>
</evidence>
<dbReference type="Proteomes" id="UP001169063">
    <property type="component" value="Unassembled WGS sequence"/>
</dbReference>
<proteinExistence type="predicted"/>
<keyword evidence="1" id="KW-0201">Cytochrome c-type biogenesis</keyword>
<comment type="caution">
    <text evidence="4">The sequence shown here is derived from an EMBL/GenBank/DDBJ whole genome shotgun (WGS) entry which is preliminary data.</text>
</comment>
<keyword evidence="2" id="KW-1133">Transmembrane helix</keyword>
<evidence type="ECO:0000256" key="3">
    <source>
        <dbReference type="SAM" id="SignalP"/>
    </source>
</evidence>
<keyword evidence="2" id="KW-0812">Transmembrane</keyword>
<dbReference type="EMBL" id="JAUKTR010000001">
    <property type="protein sequence ID" value="MDO1558131.1"/>
    <property type="molecule type" value="Genomic_DNA"/>
</dbReference>
<dbReference type="InterPro" id="IPR051263">
    <property type="entry name" value="C-type_cytochrome_biogenesis"/>
</dbReference>
<organism evidence="4 5">
    <name type="scientific">Peiella sedimenti</name>
    <dbReference type="NCBI Taxonomy" id="3061083"/>
    <lineage>
        <taxon>Bacteria</taxon>
        <taxon>Pseudomonadati</taxon>
        <taxon>Pseudomonadota</taxon>
        <taxon>Alphaproteobacteria</taxon>
        <taxon>Caulobacterales</taxon>
        <taxon>Caulobacteraceae</taxon>
        <taxon>Peiella</taxon>
    </lineage>
</organism>
<keyword evidence="2" id="KW-0472">Membrane</keyword>
<sequence length="189" mass="19889">MTFFWMICGLTALGAGLVVLIAARRASATAADRTDQRVLLGGVLGMGVLAAGLYAVTGAPGTPDQPYAQRVEAWSQELETLDATRLAAVAERAAERAPDDATAWAFLGRARMAAGDHLGAVSAFRRSLSLGGASAEVWARLGESLYQAGGQQFSEDAVNAFGRALQMDPAQPVARYRMRQAAAEFGLSR</sequence>